<dbReference type="EMBL" id="AGXN01000026">
    <property type="protein sequence ID" value="EIY89414.1"/>
    <property type="molecule type" value="Genomic_DNA"/>
</dbReference>
<name>A0A0E2AJ43_BACFG</name>
<evidence type="ECO:0000313" key="2">
    <source>
        <dbReference type="Proteomes" id="UP000003879"/>
    </source>
</evidence>
<dbReference type="Proteomes" id="UP000003879">
    <property type="component" value="Unassembled WGS sequence"/>
</dbReference>
<gene>
    <name evidence="1" type="ORF">HMPREF1056_04401</name>
</gene>
<proteinExistence type="predicted"/>
<dbReference type="HOGENOM" id="CLU_3114557_0_0_10"/>
<reference evidence="1 2" key="1">
    <citation type="submission" date="2012-02" db="EMBL/GenBank/DDBJ databases">
        <title>The Genome Sequence of Bacteroides fragilis CL07T12C05.</title>
        <authorList>
            <consortium name="The Broad Institute Genome Sequencing Platform"/>
            <person name="Earl A."/>
            <person name="Ward D."/>
            <person name="Feldgarden M."/>
            <person name="Gevers D."/>
            <person name="Zitomersky N.L."/>
            <person name="Coyne M.J."/>
            <person name="Comstock L.E."/>
            <person name="Young S.K."/>
            <person name="Zeng Q."/>
            <person name="Gargeya S."/>
            <person name="Fitzgerald M."/>
            <person name="Haas B."/>
            <person name="Abouelleil A."/>
            <person name="Alvarado L."/>
            <person name="Arachchi H.M."/>
            <person name="Berlin A."/>
            <person name="Chapman S.B."/>
            <person name="Gearin G."/>
            <person name="Goldberg J."/>
            <person name="Griggs A."/>
            <person name="Gujja S."/>
            <person name="Hansen M."/>
            <person name="Heiman D."/>
            <person name="Howarth C."/>
            <person name="Larimer J."/>
            <person name="Lui A."/>
            <person name="MacDonald P.J.P."/>
            <person name="McCowen C."/>
            <person name="Montmayeur A."/>
            <person name="Murphy C."/>
            <person name="Neiman D."/>
            <person name="Pearson M."/>
            <person name="Priest M."/>
            <person name="Roberts A."/>
            <person name="Saif S."/>
            <person name="Shea T."/>
            <person name="Sisk P."/>
            <person name="Stolte C."/>
            <person name="Sykes S."/>
            <person name="Wortman J."/>
            <person name="Nusbaum C."/>
            <person name="Birren B."/>
        </authorList>
    </citation>
    <scope>NUCLEOTIDE SEQUENCE [LARGE SCALE GENOMIC DNA]</scope>
    <source>
        <strain evidence="1 2">CL07T12C05</strain>
    </source>
</reference>
<accession>A0A0E2AJ43</accession>
<evidence type="ECO:0000313" key="1">
    <source>
        <dbReference type="EMBL" id="EIY89414.1"/>
    </source>
</evidence>
<comment type="caution">
    <text evidence="1">The sequence shown here is derived from an EMBL/GenBank/DDBJ whole genome shotgun (WGS) entry which is preliminary data.</text>
</comment>
<dbReference type="AlphaFoldDB" id="A0A0E2AJ43"/>
<sequence length="50" mass="5987">MNSICCSRDYREEINAIQKQNQVSFLLKVNLKLYVFSEDDNRYAEAELRQ</sequence>
<protein>
    <submittedName>
        <fullName evidence="1">Uncharacterized protein</fullName>
    </submittedName>
</protein>
<organism evidence="1 2">
    <name type="scientific">Bacteroides fragilis CL07T12C05</name>
    <dbReference type="NCBI Taxonomy" id="997883"/>
    <lineage>
        <taxon>Bacteria</taxon>
        <taxon>Pseudomonadati</taxon>
        <taxon>Bacteroidota</taxon>
        <taxon>Bacteroidia</taxon>
        <taxon>Bacteroidales</taxon>
        <taxon>Bacteroidaceae</taxon>
        <taxon>Bacteroides</taxon>
    </lineage>
</organism>